<evidence type="ECO:0000313" key="2">
    <source>
        <dbReference type="EMBL" id="ATL69173.1"/>
    </source>
</evidence>
<dbReference type="EMBL" id="CP023778">
    <property type="protein sequence ID" value="ATL69173.1"/>
    <property type="molecule type" value="Genomic_DNA"/>
</dbReference>
<reference evidence="2 3" key="1">
    <citation type="submission" date="2017-10" db="EMBL/GenBank/DDBJ databases">
        <title>Comparative genomics between pathogenic Norcardia.</title>
        <authorList>
            <person name="Zeng L."/>
        </authorList>
    </citation>
    <scope>NUCLEOTIDE SEQUENCE [LARGE SCALE GENOMIC DNA]</scope>
    <source>
        <strain evidence="2 3">NC_YFY_NT001</strain>
    </source>
</reference>
<feature type="compositionally biased region" description="Basic and acidic residues" evidence="1">
    <location>
        <begin position="22"/>
        <end position="35"/>
    </location>
</feature>
<sequence>MTSPGFNSWQNQNNAARQAMDALHRARRSTEDAARLSRGSSPSGCAPTLITLTVVAAAVVARTVAIDIIRHTSFDQQGKDR</sequence>
<proteinExistence type="predicted"/>
<evidence type="ECO:0000256" key="1">
    <source>
        <dbReference type="SAM" id="MobiDB-lite"/>
    </source>
</evidence>
<dbReference type="Proteomes" id="UP000221961">
    <property type="component" value="Chromosome"/>
</dbReference>
<accession>A0A291RNN6</accession>
<gene>
    <name evidence="2" type="ORF">CRH09_26330</name>
</gene>
<dbReference type="KEGG" id="ntp:CRH09_26330"/>
<feature type="compositionally biased region" description="Polar residues" evidence="1">
    <location>
        <begin position="1"/>
        <end position="16"/>
    </location>
</feature>
<protein>
    <submittedName>
        <fullName evidence="2">Uncharacterized protein</fullName>
    </submittedName>
</protein>
<evidence type="ECO:0000313" key="3">
    <source>
        <dbReference type="Proteomes" id="UP000221961"/>
    </source>
</evidence>
<dbReference type="GeneID" id="88360848"/>
<dbReference type="AlphaFoldDB" id="A0A291RNN6"/>
<feature type="region of interest" description="Disordered" evidence="1">
    <location>
        <begin position="1"/>
        <end position="46"/>
    </location>
</feature>
<organism evidence="2 3">
    <name type="scientific">Nocardia terpenica</name>
    <dbReference type="NCBI Taxonomy" id="455432"/>
    <lineage>
        <taxon>Bacteria</taxon>
        <taxon>Bacillati</taxon>
        <taxon>Actinomycetota</taxon>
        <taxon>Actinomycetes</taxon>
        <taxon>Mycobacteriales</taxon>
        <taxon>Nocardiaceae</taxon>
        <taxon>Nocardia</taxon>
    </lineage>
</organism>
<name>A0A291RNN6_9NOCA</name>
<dbReference type="RefSeq" id="WP_098696214.1">
    <property type="nucleotide sequence ID" value="NZ_CP023778.1"/>
</dbReference>